<organism evidence="2 3">
    <name type="scientific">Cytobacillus spartinae</name>
    <dbReference type="NCBI Taxonomy" id="3299023"/>
    <lineage>
        <taxon>Bacteria</taxon>
        <taxon>Bacillati</taxon>
        <taxon>Bacillota</taxon>
        <taxon>Bacilli</taxon>
        <taxon>Bacillales</taxon>
        <taxon>Bacillaceae</taxon>
        <taxon>Cytobacillus</taxon>
    </lineage>
</organism>
<protein>
    <submittedName>
        <fullName evidence="2">Uncharacterized protein</fullName>
    </submittedName>
</protein>
<gene>
    <name evidence="2" type="ORF">ACFYKX_03595</name>
</gene>
<name>A0ABW6K9T7_9BACI</name>
<comment type="caution">
    <text evidence="2">The sequence shown here is derived from an EMBL/GenBank/DDBJ whole genome shotgun (WGS) entry which is preliminary data.</text>
</comment>
<evidence type="ECO:0000313" key="3">
    <source>
        <dbReference type="Proteomes" id="UP001601059"/>
    </source>
</evidence>
<accession>A0ABW6K9T7</accession>
<feature type="transmembrane region" description="Helical" evidence="1">
    <location>
        <begin position="7"/>
        <end position="29"/>
    </location>
</feature>
<dbReference type="Proteomes" id="UP001601059">
    <property type="component" value="Unassembled WGS sequence"/>
</dbReference>
<evidence type="ECO:0000313" key="2">
    <source>
        <dbReference type="EMBL" id="MFE8699705.1"/>
    </source>
</evidence>
<evidence type="ECO:0000256" key="1">
    <source>
        <dbReference type="SAM" id="Phobius"/>
    </source>
</evidence>
<keyword evidence="3" id="KW-1185">Reference proteome</keyword>
<reference evidence="2 3" key="1">
    <citation type="submission" date="2024-08" db="EMBL/GenBank/DDBJ databases">
        <title>Two novel Cytobacillus novel species.</title>
        <authorList>
            <person name="Liu G."/>
        </authorList>
    </citation>
    <scope>NUCLEOTIDE SEQUENCE [LARGE SCALE GENOMIC DNA]</scope>
    <source>
        <strain evidence="2 3">FJAT-54145</strain>
    </source>
</reference>
<keyword evidence="1" id="KW-0472">Membrane</keyword>
<sequence>MDLGWRIIGAFVSAGITGFYGAFLEYHFRDPARPFGFQKEYLLSLLFSLLFYVIFMIWLSIAIDRLTKHFITSQKVAYVFKLVVYTAIGCLPVILTWINSREYNPDATLFYPEATYFPVASIIFFHVLLGIGEI</sequence>
<keyword evidence="1" id="KW-1133">Transmembrane helix</keyword>
<feature type="transmembrane region" description="Helical" evidence="1">
    <location>
        <begin position="110"/>
        <end position="131"/>
    </location>
</feature>
<dbReference type="EMBL" id="JBIACK010000001">
    <property type="protein sequence ID" value="MFE8699705.1"/>
    <property type="molecule type" value="Genomic_DNA"/>
</dbReference>
<feature type="transmembrane region" description="Helical" evidence="1">
    <location>
        <begin position="41"/>
        <end position="64"/>
    </location>
</feature>
<proteinExistence type="predicted"/>
<dbReference type="RefSeq" id="WP_389358126.1">
    <property type="nucleotide sequence ID" value="NZ_JBIACK010000001.1"/>
</dbReference>
<feature type="transmembrane region" description="Helical" evidence="1">
    <location>
        <begin position="76"/>
        <end position="98"/>
    </location>
</feature>
<keyword evidence="1" id="KW-0812">Transmembrane</keyword>